<evidence type="ECO:0000256" key="4">
    <source>
        <dbReference type="ARBA" id="ARBA00004906"/>
    </source>
</evidence>
<evidence type="ECO:0000256" key="2">
    <source>
        <dbReference type="ARBA" id="ARBA00001947"/>
    </source>
</evidence>
<sequence>MKRFRMSLRSKLLAASSSKNNQHATNNSSKKVQIQTLTPEDLEILSNYNNYELLADQDSNYNYVCQICFESKLLSDSFEVKGCSHFYCIECIINYVSSKLDDNVTLIPCPEANCEGRLDPDFCHEILPSSLFERWGDALCESAVASHEKFYCPYEDCSALLIKDDDDDRLLNNNEGQHTNFPCIVCKRNLCVQCKVPWHSGMDCREFQKSKNPNYEEAMLVRICLLLQLRSSFKFYSLLL</sequence>
<evidence type="ECO:0000313" key="17">
    <source>
        <dbReference type="Proteomes" id="UP000187203"/>
    </source>
</evidence>
<dbReference type="FunFam" id="3.30.40.10:FF:000230">
    <property type="entry name" value="RBR-type E3 ubiquitin transferase"/>
    <property type="match status" value="1"/>
</dbReference>
<dbReference type="InterPro" id="IPR001841">
    <property type="entry name" value="Znf_RING"/>
</dbReference>
<dbReference type="InterPro" id="IPR031127">
    <property type="entry name" value="E3_UB_ligase_RBR"/>
</dbReference>
<dbReference type="OrthoDB" id="10009520at2759"/>
<dbReference type="Proteomes" id="UP000187203">
    <property type="component" value="Unassembled WGS sequence"/>
</dbReference>
<reference evidence="17" key="1">
    <citation type="submission" date="2013-09" db="EMBL/GenBank/DDBJ databases">
        <title>Corchorus olitorius genome sequencing.</title>
        <authorList>
            <person name="Alam M."/>
            <person name="Haque M.S."/>
            <person name="Islam M.S."/>
            <person name="Emdad E.M."/>
            <person name="Islam M.M."/>
            <person name="Ahmed B."/>
            <person name="Halim A."/>
            <person name="Hossen Q.M.M."/>
            <person name="Hossain M.Z."/>
            <person name="Ahmed R."/>
            <person name="Khan M.M."/>
            <person name="Islam R."/>
            <person name="Rashid M.M."/>
            <person name="Khan S.A."/>
            <person name="Rahman M.S."/>
            <person name="Alam M."/>
            <person name="Yahiya A.S."/>
            <person name="Khan M.S."/>
            <person name="Azam M.S."/>
            <person name="Haque T."/>
            <person name="Lashkar M.Z.H."/>
            <person name="Akhand A.I."/>
            <person name="Morshed G."/>
            <person name="Roy S."/>
            <person name="Uddin K.S."/>
            <person name="Rabeya T."/>
            <person name="Hossain A.S."/>
            <person name="Chowdhury A."/>
            <person name="Snigdha A.R."/>
            <person name="Mortoza M.S."/>
            <person name="Matin S.A."/>
            <person name="Hoque S.M.E."/>
            <person name="Islam M.K."/>
            <person name="Roy D.K."/>
            <person name="Haider R."/>
            <person name="Moosa M.M."/>
            <person name="Elias S.M."/>
            <person name="Hasan A.M."/>
            <person name="Jahan S."/>
            <person name="Shafiuddin M."/>
            <person name="Mahmood N."/>
            <person name="Shommy N.S."/>
        </authorList>
    </citation>
    <scope>NUCLEOTIDE SEQUENCE [LARGE SCALE GENOMIC DNA]</scope>
    <source>
        <strain evidence="17">cv. O-4</strain>
    </source>
</reference>
<evidence type="ECO:0000259" key="14">
    <source>
        <dbReference type="PROSITE" id="PS50089"/>
    </source>
</evidence>
<protein>
    <recommendedName>
        <fullName evidence="6">RBR-type E3 ubiquitin transferase</fullName>
        <ecNumber evidence="6">2.3.2.31</ecNumber>
    </recommendedName>
</protein>
<keyword evidence="10 13" id="KW-0863">Zinc-finger</keyword>
<dbReference type="InterPro" id="IPR002867">
    <property type="entry name" value="IBR_dom"/>
</dbReference>
<dbReference type="SUPFAM" id="SSF57850">
    <property type="entry name" value="RING/U-box"/>
    <property type="match status" value="2"/>
</dbReference>
<comment type="cofactor">
    <cofactor evidence="2">
        <name>Zn(2+)</name>
        <dbReference type="ChEBI" id="CHEBI:29105"/>
    </cofactor>
</comment>
<dbReference type="PANTHER" id="PTHR11685">
    <property type="entry name" value="RBR FAMILY RING FINGER AND IBR DOMAIN-CONTAINING"/>
    <property type="match status" value="1"/>
</dbReference>
<dbReference type="PROSITE" id="PS50089">
    <property type="entry name" value="ZF_RING_2"/>
    <property type="match status" value="1"/>
</dbReference>
<evidence type="ECO:0000256" key="12">
    <source>
        <dbReference type="ARBA" id="ARBA00022833"/>
    </source>
</evidence>
<dbReference type="Pfam" id="PF01485">
    <property type="entry name" value="IBR"/>
    <property type="match status" value="1"/>
</dbReference>
<feature type="domain" description="RING-type" evidence="15">
    <location>
        <begin position="61"/>
        <end position="240"/>
    </location>
</feature>
<evidence type="ECO:0000256" key="9">
    <source>
        <dbReference type="ARBA" id="ARBA00022737"/>
    </source>
</evidence>
<feature type="domain" description="RING-type" evidence="14">
    <location>
        <begin position="65"/>
        <end position="110"/>
    </location>
</feature>
<organism evidence="16 17">
    <name type="scientific">Corchorus olitorius</name>
    <dbReference type="NCBI Taxonomy" id="93759"/>
    <lineage>
        <taxon>Eukaryota</taxon>
        <taxon>Viridiplantae</taxon>
        <taxon>Streptophyta</taxon>
        <taxon>Embryophyta</taxon>
        <taxon>Tracheophyta</taxon>
        <taxon>Spermatophyta</taxon>
        <taxon>Magnoliopsida</taxon>
        <taxon>eudicotyledons</taxon>
        <taxon>Gunneridae</taxon>
        <taxon>Pentapetalae</taxon>
        <taxon>rosids</taxon>
        <taxon>malvids</taxon>
        <taxon>Malvales</taxon>
        <taxon>Malvaceae</taxon>
        <taxon>Grewioideae</taxon>
        <taxon>Apeibeae</taxon>
        <taxon>Corchorus</taxon>
    </lineage>
</organism>
<dbReference type="GO" id="GO:0061630">
    <property type="term" value="F:ubiquitin protein ligase activity"/>
    <property type="evidence" value="ECO:0007669"/>
    <property type="project" value="UniProtKB-EC"/>
</dbReference>
<dbReference type="InterPro" id="IPR017907">
    <property type="entry name" value="Znf_RING_CS"/>
</dbReference>
<keyword evidence="7" id="KW-0808">Transferase</keyword>
<evidence type="ECO:0000256" key="13">
    <source>
        <dbReference type="PROSITE-ProRule" id="PRU00175"/>
    </source>
</evidence>
<dbReference type="STRING" id="93759.A0A1R3I084"/>
<comment type="caution">
    <text evidence="16">The sequence shown here is derived from an EMBL/GenBank/DDBJ whole genome shotgun (WGS) entry which is preliminary data.</text>
</comment>
<evidence type="ECO:0000259" key="15">
    <source>
        <dbReference type="PROSITE" id="PS51873"/>
    </source>
</evidence>
<evidence type="ECO:0000256" key="5">
    <source>
        <dbReference type="ARBA" id="ARBA00005884"/>
    </source>
</evidence>
<evidence type="ECO:0000256" key="1">
    <source>
        <dbReference type="ARBA" id="ARBA00001798"/>
    </source>
</evidence>
<dbReference type="SMART" id="SM00647">
    <property type="entry name" value="IBR"/>
    <property type="match status" value="1"/>
</dbReference>
<dbReference type="EC" id="2.3.2.31" evidence="6"/>
<evidence type="ECO:0000256" key="10">
    <source>
        <dbReference type="ARBA" id="ARBA00022771"/>
    </source>
</evidence>
<keyword evidence="12" id="KW-0862">Zinc</keyword>
<name>A0A1R3I084_9ROSI</name>
<evidence type="ECO:0000256" key="3">
    <source>
        <dbReference type="ARBA" id="ARBA00003976"/>
    </source>
</evidence>
<evidence type="ECO:0000256" key="8">
    <source>
        <dbReference type="ARBA" id="ARBA00022723"/>
    </source>
</evidence>
<keyword evidence="8" id="KW-0479">Metal-binding</keyword>
<dbReference type="GO" id="GO:0008270">
    <property type="term" value="F:zinc ion binding"/>
    <property type="evidence" value="ECO:0007669"/>
    <property type="project" value="UniProtKB-KW"/>
</dbReference>
<evidence type="ECO:0000256" key="11">
    <source>
        <dbReference type="ARBA" id="ARBA00022786"/>
    </source>
</evidence>
<keyword evidence="11" id="KW-0833">Ubl conjugation pathway</keyword>
<dbReference type="InterPro" id="IPR044066">
    <property type="entry name" value="TRIAD_supradom"/>
</dbReference>
<dbReference type="PROSITE" id="PS51873">
    <property type="entry name" value="TRIAD"/>
    <property type="match status" value="1"/>
</dbReference>
<evidence type="ECO:0000313" key="16">
    <source>
        <dbReference type="EMBL" id="OMO75977.1"/>
    </source>
</evidence>
<dbReference type="InterPro" id="IPR013083">
    <property type="entry name" value="Znf_RING/FYVE/PHD"/>
</dbReference>
<keyword evidence="17" id="KW-1185">Reference proteome</keyword>
<dbReference type="UniPathway" id="UPA00143"/>
<comment type="catalytic activity">
    <reaction evidence="1">
        <text>[E2 ubiquitin-conjugating enzyme]-S-ubiquitinyl-L-cysteine + [acceptor protein]-L-lysine = [E2 ubiquitin-conjugating enzyme]-L-cysteine + [acceptor protein]-N(6)-ubiquitinyl-L-lysine.</text>
        <dbReference type="EC" id="2.3.2.31"/>
    </reaction>
</comment>
<evidence type="ECO:0000256" key="7">
    <source>
        <dbReference type="ARBA" id="ARBA00022679"/>
    </source>
</evidence>
<proteinExistence type="inferred from homology"/>
<dbReference type="Gene3D" id="3.30.40.10">
    <property type="entry name" value="Zinc/RING finger domain, C3HC4 (zinc finger)"/>
    <property type="match status" value="1"/>
</dbReference>
<dbReference type="AlphaFoldDB" id="A0A1R3I084"/>
<accession>A0A1R3I084</accession>
<gene>
    <name evidence="16" type="ORF">COLO4_25760</name>
</gene>
<comment type="similarity">
    <text evidence="5">Belongs to the RBR family. Ariadne subfamily.</text>
</comment>
<evidence type="ECO:0000256" key="6">
    <source>
        <dbReference type="ARBA" id="ARBA00012251"/>
    </source>
</evidence>
<keyword evidence="9" id="KW-0677">Repeat</keyword>
<dbReference type="PROSITE" id="PS00518">
    <property type="entry name" value="ZF_RING_1"/>
    <property type="match status" value="1"/>
</dbReference>
<dbReference type="EMBL" id="AWUE01019124">
    <property type="protein sequence ID" value="OMO75977.1"/>
    <property type="molecule type" value="Genomic_DNA"/>
</dbReference>
<comment type="function">
    <text evidence="3">Might act as an E3 ubiquitin-protein ligase, or as part of E3 complex, which accepts ubiquitin from specific E2 ubiquitin-conjugating enzymes and then transfers it to substrates.</text>
</comment>
<comment type="pathway">
    <text evidence="4">Protein modification; protein ubiquitination.</text>
</comment>
<dbReference type="GO" id="GO:0016567">
    <property type="term" value="P:protein ubiquitination"/>
    <property type="evidence" value="ECO:0007669"/>
    <property type="project" value="UniProtKB-UniPathway"/>
</dbReference>